<accession>A0A3P7J7G5</accession>
<evidence type="ECO:0000259" key="3">
    <source>
        <dbReference type="Pfam" id="PF00652"/>
    </source>
</evidence>
<keyword evidence="5" id="KW-1185">Reference proteome</keyword>
<evidence type="ECO:0000313" key="4">
    <source>
        <dbReference type="EMBL" id="VDM73844.1"/>
    </source>
</evidence>
<comment type="cofactor">
    <cofactor evidence="1">
        <name>Mn(2+)</name>
        <dbReference type="ChEBI" id="CHEBI:29035"/>
    </cofactor>
</comment>
<dbReference type="SUPFAM" id="SSF50370">
    <property type="entry name" value="Ricin B-like lectins"/>
    <property type="match status" value="1"/>
</dbReference>
<evidence type="ECO:0000313" key="5">
    <source>
        <dbReference type="Proteomes" id="UP000270094"/>
    </source>
</evidence>
<evidence type="ECO:0000256" key="1">
    <source>
        <dbReference type="ARBA" id="ARBA00001936"/>
    </source>
</evidence>
<feature type="domain" description="Ricin B lectin" evidence="3">
    <location>
        <begin position="4"/>
        <end position="85"/>
    </location>
</feature>
<reference evidence="4 5" key="1">
    <citation type="submission" date="2018-11" db="EMBL/GenBank/DDBJ databases">
        <authorList>
            <consortium name="Pathogen Informatics"/>
        </authorList>
    </citation>
    <scope>NUCLEOTIDE SEQUENCE [LARGE SCALE GENOMIC DNA]</scope>
</reference>
<name>A0A3P7J7G5_STRVU</name>
<dbReference type="InterPro" id="IPR000772">
    <property type="entry name" value="Ricin_B_lectin"/>
</dbReference>
<dbReference type="AlphaFoldDB" id="A0A3P7J7G5"/>
<gene>
    <name evidence="4" type="ORF">SVUK_LOCUS8842</name>
</gene>
<dbReference type="OrthoDB" id="6119243at2759"/>
<dbReference type="Gene3D" id="2.80.10.50">
    <property type="match status" value="1"/>
</dbReference>
<dbReference type="Proteomes" id="UP000270094">
    <property type="component" value="Unassembled WGS sequence"/>
</dbReference>
<dbReference type="Pfam" id="PF00652">
    <property type="entry name" value="Ricin_B_lectin"/>
    <property type="match status" value="1"/>
</dbReference>
<dbReference type="EMBL" id="UYYB01032721">
    <property type="protein sequence ID" value="VDM73844.1"/>
    <property type="molecule type" value="Genomic_DNA"/>
</dbReference>
<dbReference type="PROSITE" id="PS50231">
    <property type="entry name" value="RICIN_B_LECTIN"/>
    <property type="match status" value="1"/>
</dbReference>
<dbReference type="InterPro" id="IPR035992">
    <property type="entry name" value="Ricin_B-like_lectins"/>
</dbReference>
<keyword evidence="2" id="KW-0464">Manganese</keyword>
<protein>
    <recommendedName>
        <fullName evidence="3">Ricin B lectin domain-containing protein</fullName>
    </recommendedName>
</protein>
<evidence type="ECO:0000256" key="2">
    <source>
        <dbReference type="ARBA" id="ARBA00023211"/>
    </source>
</evidence>
<proteinExistence type="predicted"/>
<organism evidence="4 5">
    <name type="scientific">Strongylus vulgaris</name>
    <name type="common">Blood worm</name>
    <dbReference type="NCBI Taxonomy" id="40348"/>
    <lineage>
        <taxon>Eukaryota</taxon>
        <taxon>Metazoa</taxon>
        <taxon>Ecdysozoa</taxon>
        <taxon>Nematoda</taxon>
        <taxon>Chromadorea</taxon>
        <taxon>Rhabditida</taxon>
        <taxon>Rhabditina</taxon>
        <taxon>Rhabditomorpha</taxon>
        <taxon>Strongyloidea</taxon>
        <taxon>Strongylidae</taxon>
        <taxon>Strongylus</taxon>
    </lineage>
</organism>
<sequence>MFSISKEHELRREATCVDIGKPIRQGVYSVVLQECDDKNPVEFEHEQNGPIRHKERGLCLDVEDIPSGGDVLLARCEPGKASQQWSFDKYFQL</sequence>